<accession>S8FKQ0</accession>
<feature type="compositionally biased region" description="Pro residues" evidence="1">
    <location>
        <begin position="564"/>
        <end position="575"/>
    </location>
</feature>
<evidence type="ECO:0000313" key="3">
    <source>
        <dbReference type="Proteomes" id="UP000015241"/>
    </source>
</evidence>
<feature type="compositionally biased region" description="Basic and acidic residues" evidence="1">
    <location>
        <begin position="235"/>
        <end position="245"/>
    </location>
</feature>
<dbReference type="eggNOG" id="ENOG502SHA7">
    <property type="taxonomic scope" value="Eukaryota"/>
</dbReference>
<feature type="compositionally biased region" description="Basic and acidic residues" evidence="1">
    <location>
        <begin position="76"/>
        <end position="89"/>
    </location>
</feature>
<dbReference type="InParanoid" id="S8FKQ0"/>
<proteinExistence type="predicted"/>
<feature type="compositionally biased region" description="Polar residues" evidence="1">
    <location>
        <begin position="627"/>
        <end position="642"/>
    </location>
</feature>
<dbReference type="HOGENOM" id="CLU_013867_0_0_1"/>
<dbReference type="OrthoDB" id="3269842at2759"/>
<feature type="compositionally biased region" description="Acidic residues" evidence="1">
    <location>
        <begin position="66"/>
        <end position="75"/>
    </location>
</feature>
<feature type="compositionally biased region" description="Polar residues" evidence="1">
    <location>
        <begin position="479"/>
        <end position="490"/>
    </location>
</feature>
<feature type="compositionally biased region" description="Pro residues" evidence="1">
    <location>
        <begin position="34"/>
        <end position="43"/>
    </location>
</feature>
<evidence type="ECO:0000256" key="1">
    <source>
        <dbReference type="SAM" id="MobiDB-lite"/>
    </source>
</evidence>
<name>S8FKQ0_FOMSC</name>
<dbReference type="STRING" id="743788.S8FKQ0"/>
<feature type="compositionally biased region" description="Low complexity" evidence="1">
    <location>
        <begin position="433"/>
        <end position="457"/>
    </location>
</feature>
<feature type="compositionally biased region" description="Polar residues" evidence="1">
    <location>
        <begin position="308"/>
        <end position="331"/>
    </location>
</feature>
<feature type="region of interest" description="Disordered" evidence="1">
    <location>
        <begin position="376"/>
        <end position="400"/>
    </location>
</feature>
<feature type="region of interest" description="Disordered" evidence="1">
    <location>
        <begin position="1"/>
        <end position="331"/>
    </location>
</feature>
<feature type="compositionally biased region" description="Polar residues" evidence="1">
    <location>
        <begin position="458"/>
        <end position="467"/>
    </location>
</feature>
<gene>
    <name evidence="2" type="ORF">FOMPIDRAFT_1119366</name>
</gene>
<evidence type="ECO:0000313" key="2">
    <source>
        <dbReference type="EMBL" id="EPT01961.1"/>
    </source>
</evidence>
<keyword evidence="3" id="KW-1185">Reference proteome</keyword>
<feature type="compositionally biased region" description="Basic and acidic residues" evidence="1">
    <location>
        <begin position="136"/>
        <end position="163"/>
    </location>
</feature>
<feature type="compositionally biased region" description="Basic and acidic residues" evidence="1">
    <location>
        <begin position="599"/>
        <end position="615"/>
    </location>
</feature>
<feature type="compositionally biased region" description="Low complexity" evidence="1">
    <location>
        <begin position="687"/>
        <end position="697"/>
    </location>
</feature>
<feature type="region of interest" description="Disordered" evidence="1">
    <location>
        <begin position="429"/>
        <end position="717"/>
    </location>
</feature>
<feature type="compositionally biased region" description="Low complexity" evidence="1">
    <location>
        <begin position="666"/>
        <end position="677"/>
    </location>
</feature>
<dbReference type="AlphaFoldDB" id="S8FKQ0"/>
<sequence length="797" mass="85470">MAHYQSHRPAASISTTNLAPPSTDVRHRRMTSPSLPPPSPLNLPEPVYGHRRPPSPLRKTTTIDPDTGEISESEDGSVHHSEGSHEGRSWTRSHSPSPSVAKFAANIAQRVGSLVNSVGPGSRTNDLPTDDELEAEAARQREWSRREAERIMRQEAEDRRAVEQRVMAMLNGVDGGSPSSLPPPPSRSQTMPPATPPSPSSQKDGSWWATAKSKLTPTKETREPLTPAQQVILETKAREKEQEKDKKKKDKQRQKSKDSSWSSMSESRFEDPAFMTRAAASSSGLTTPVRPISAAPSSPGSFHPPPSLTASPLRSGDGTSHSQPIYAQFTPQGSLDIPTTLLTIAKRFEKLEKWTVGHVRALEERMDDVERWLVEKEKEKEQTTAKPKGSGTAIAEPDAALSDIREELAELQARMGEMGREMAKLITAPGNLASGPSRSSAAIARAPSATSAVAVRSISQNIATSPTSTPPRVADSASPPMTTAAGSSRNSRTRLPYPTGDYATPPDSTMLGQGPFSPPNSPPSSITSATRHRHISISGLPGTGSASTTVSPSGVPRGESPMPVASPPALSPPSGPRARGNSVSPTPRKRYTVALEMPIMKREKWERNEDSEREQPMTPHQRKQSRELSTAFFSTSPLSTSPRLEGEESDSDSGAHEETVGKSAARRSGLAAAAASSETMSDDGRRSPSVSPVSTPARRPRPQTMYGSQFSNIAAPAPVTPLNVRLRSKSTDRFGLGISDGNGAPVPTTPTSKFVDPLVMRRQTKDALTGVQPNPPKVMPGKPRAPVGELVAYFDKA</sequence>
<dbReference type="EMBL" id="KE504138">
    <property type="protein sequence ID" value="EPT01961.1"/>
    <property type="molecule type" value="Genomic_DNA"/>
</dbReference>
<reference evidence="2 3" key="1">
    <citation type="journal article" date="2012" name="Science">
        <title>The Paleozoic origin of enzymatic lignin decomposition reconstructed from 31 fungal genomes.</title>
        <authorList>
            <person name="Floudas D."/>
            <person name="Binder M."/>
            <person name="Riley R."/>
            <person name="Barry K."/>
            <person name="Blanchette R.A."/>
            <person name="Henrissat B."/>
            <person name="Martinez A.T."/>
            <person name="Otillar R."/>
            <person name="Spatafora J.W."/>
            <person name="Yadav J.S."/>
            <person name="Aerts A."/>
            <person name="Benoit I."/>
            <person name="Boyd A."/>
            <person name="Carlson A."/>
            <person name="Copeland A."/>
            <person name="Coutinho P.M."/>
            <person name="de Vries R.P."/>
            <person name="Ferreira P."/>
            <person name="Findley K."/>
            <person name="Foster B."/>
            <person name="Gaskell J."/>
            <person name="Glotzer D."/>
            <person name="Gorecki P."/>
            <person name="Heitman J."/>
            <person name="Hesse C."/>
            <person name="Hori C."/>
            <person name="Igarashi K."/>
            <person name="Jurgens J.A."/>
            <person name="Kallen N."/>
            <person name="Kersten P."/>
            <person name="Kohler A."/>
            <person name="Kuees U."/>
            <person name="Kumar T.K.A."/>
            <person name="Kuo A."/>
            <person name="LaButti K."/>
            <person name="Larrondo L.F."/>
            <person name="Lindquist E."/>
            <person name="Ling A."/>
            <person name="Lombard V."/>
            <person name="Lucas S."/>
            <person name="Lundell T."/>
            <person name="Martin R."/>
            <person name="McLaughlin D.J."/>
            <person name="Morgenstern I."/>
            <person name="Morin E."/>
            <person name="Murat C."/>
            <person name="Nagy L.G."/>
            <person name="Nolan M."/>
            <person name="Ohm R.A."/>
            <person name="Patyshakuliyeva A."/>
            <person name="Rokas A."/>
            <person name="Ruiz-Duenas F.J."/>
            <person name="Sabat G."/>
            <person name="Salamov A."/>
            <person name="Samejima M."/>
            <person name="Schmutz J."/>
            <person name="Slot J.C."/>
            <person name="St John F."/>
            <person name="Stenlid J."/>
            <person name="Sun H."/>
            <person name="Sun S."/>
            <person name="Syed K."/>
            <person name="Tsang A."/>
            <person name="Wiebenga A."/>
            <person name="Young D."/>
            <person name="Pisabarro A."/>
            <person name="Eastwood D.C."/>
            <person name="Martin F."/>
            <person name="Cullen D."/>
            <person name="Grigoriev I.V."/>
            <person name="Hibbett D.S."/>
        </authorList>
    </citation>
    <scope>NUCLEOTIDE SEQUENCE</scope>
    <source>
        <strain evidence="3">FP-58527</strain>
    </source>
</reference>
<dbReference type="Proteomes" id="UP000015241">
    <property type="component" value="Unassembled WGS sequence"/>
</dbReference>
<organism evidence="2 3">
    <name type="scientific">Fomitopsis schrenkii</name>
    <name type="common">Brown rot fungus</name>
    <dbReference type="NCBI Taxonomy" id="2126942"/>
    <lineage>
        <taxon>Eukaryota</taxon>
        <taxon>Fungi</taxon>
        <taxon>Dikarya</taxon>
        <taxon>Basidiomycota</taxon>
        <taxon>Agaricomycotina</taxon>
        <taxon>Agaricomycetes</taxon>
        <taxon>Polyporales</taxon>
        <taxon>Fomitopsis</taxon>
    </lineage>
</organism>
<protein>
    <submittedName>
        <fullName evidence="2">Uncharacterized protein</fullName>
    </submittedName>
</protein>